<evidence type="ECO:0000313" key="2">
    <source>
        <dbReference type="EMBL" id="MBM6996545.1"/>
    </source>
</evidence>
<evidence type="ECO:0000313" key="3">
    <source>
        <dbReference type="Proteomes" id="UP001516620"/>
    </source>
</evidence>
<keyword evidence="1" id="KW-0677">Repeat</keyword>
<dbReference type="InterPro" id="IPR008983">
    <property type="entry name" value="Tumour_necrosis_fac-like_dom"/>
</dbReference>
<name>A0ABS2H519_9BACL</name>
<reference evidence="2 3" key="1">
    <citation type="submission" date="2021-01" db="EMBL/GenBank/DDBJ databases">
        <title>Paenibacillus sp.nov. isolated from the rhizosphere soil of tomato plant.</title>
        <authorList>
            <person name="Thin K.K."/>
            <person name="Zhang X."/>
            <person name="He S."/>
        </authorList>
    </citation>
    <scope>NUCLEOTIDE SEQUENCE [LARGE SCALE GENOMIC DNA]</scope>
    <source>
        <strain evidence="2 3">DXFW5</strain>
    </source>
</reference>
<dbReference type="Proteomes" id="UP001516620">
    <property type="component" value="Unassembled WGS sequence"/>
</dbReference>
<evidence type="ECO:0000256" key="1">
    <source>
        <dbReference type="ARBA" id="ARBA00022737"/>
    </source>
</evidence>
<comment type="caution">
    <text evidence="2">The sequence shown here is derived from an EMBL/GenBank/DDBJ whole genome shotgun (WGS) entry which is preliminary data.</text>
</comment>
<dbReference type="PANTHER" id="PTHR37456">
    <property type="entry name" value="SI:CH211-266K2.1"/>
    <property type="match status" value="1"/>
</dbReference>
<gene>
    <name evidence="2" type="ORF">IM700_012900</name>
</gene>
<dbReference type="InterPro" id="IPR050938">
    <property type="entry name" value="Collagen_Structural_Proteins"/>
</dbReference>
<sequence length="381" mass="36175">MSCPDLKKRCKKKTVTVCHPKRKPKKHRVRVAKKIVCKRCPPPKGRVLLQGLAEAISEAGPQGLAGALGPQGAAGLIGAIGALGPQGIAGALGPEGLAGLVGAIGELGPQGLAGALGPQGAAGLIGAIGALGPQGIAGALGPQGIAGLVGAIGELGPQGLAGALGPQGAAGLIGAIGALGPQGIAGALGPQGIAGLAGAIGAAGLTGPAGPAGAVGPAGPAGAVGPTGPAGAVGPAGPTGGVLGFADFFALMPPDNAATVAPNTDVSFPQDGPLSGTAITRINASSFNLAAIGTYQVLFQVNVNEAGQLLLTLNGDDLAYTVVGRATGTSQIVGMALVQTSLINSVLTVRNPAGNSTALTITPLAGGTRPDSAHLVILQIA</sequence>
<protein>
    <submittedName>
        <fullName evidence="2">Collagen-like protein</fullName>
    </submittedName>
</protein>
<organism evidence="2 3">
    <name type="scientific">Paenibacillus rhizolycopersici</name>
    <dbReference type="NCBI Taxonomy" id="2780073"/>
    <lineage>
        <taxon>Bacteria</taxon>
        <taxon>Bacillati</taxon>
        <taxon>Bacillota</taxon>
        <taxon>Bacilli</taxon>
        <taxon>Bacillales</taxon>
        <taxon>Paenibacillaceae</taxon>
        <taxon>Paenibacillus</taxon>
    </lineage>
</organism>
<dbReference type="Pfam" id="PF01391">
    <property type="entry name" value="Collagen"/>
    <property type="match status" value="1"/>
</dbReference>
<dbReference type="Gene3D" id="2.60.120.40">
    <property type="match status" value="1"/>
</dbReference>
<dbReference type="EMBL" id="JADCNN020000010">
    <property type="protein sequence ID" value="MBM6996545.1"/>
    <property type="molecule type" value="Genomic_DNA"/>
</dbReference>
<keyword evidence="3" id="KW-1185">Reference proteome</keyword>
<dbReference type="InterPro" id="IPR008160">
    <property type="entry name" value="Collagen"/>
</dbReference>
<dbReference type="PANTHER" id="PTHR37456:SF3">
    <property type="entry name" value="COLLAGEN ALPHA-1(XXV) CHAIN"/>
    <property type="match status" value="1"/>
</dbReference>
<accession>A0ABS2H519</accession>
<proteinExistence type="predicted"/>